<accession>A0A1F7WEE6</accession>
<evidence type="ECO:0000313" key="2">
    <source>
        <dbReference type="Proteomes" id="UP000176988"/>
    </source>
</evidence>
<evidence type="ECO:0000313" key="1">
    <source>
        <dbReference type="EMBL" id="OGM01196.1"/>
    </source>
</evidence>
<reference evidence="1 2" key="1">
    <citation type="journal article" date="2016" name="Nat. Commun.">
        <title>Thousands of microbial genomes shed light on interconnected biogeochemical processes in an aquifer system.</title>
        <authorList>
            <person name="Anantharaman K."/>
            <person name="Brown C.T."/>
            <person name="Hug L.A."/>
            <person name="Sharon I."/>
            <person name="Castelle C.J."/>
            <person name="Probst A.J."/>
            <person name="Thomas B.C."/>
            <person name="Singh A."/>
            <person name="Wilkins M.J."/>
            <person name="Karaoz U."/>
            <person name="Brodie E.L."/>
            <person name="Williams K.H."/>
            <person name="Hubbard S.S."/>
            <person name="Banfield J.F."/>
        </authorList>
    </citation>
    <scope>NUCLEOTIDE SEQUENCE [LARGE SCALE GENOMIC DNA]</scope>
</reference>
<protein>
    <submittedName>
        <fullName evidence="1">Uncharacterized protein</fullName>
    </submittedName>
</protein>
<dbReference type="AlphaFoldDB" id="A0A1F7WEE6"/>
<dbReference type="EMBL" id="MGFG01000012">
    <property type="protein sequence ID" value="OGM01196.1"/>
    <property type="molecule type" value="Genomic_DNA"/>
</dbReference>
<name>A0A1F7WEE6_9BACT</name>
<gene>
    <name evidence="1" type="ORF">A2480_03775</name>
</gene>
<comment type="caution">
    <text evidence="1">The sequence shown here is derived from an EMBL/GenBank/DDBJ whole genome shotgun (WGS) entry which is preliminary data.</text>
</comment>
<proteinExistence type="predicted"/>
<dbReference type="Proteomes" id="UP000176988">
    <property type="component" value="Unassembled WGS sequence"/>
</dbReference>
<organism evidence="1 2">
    <name type="scientific">Candidatus Uhrbacteria bacterium RIFOXYC2_FULL_47_19</name>
    <dbReference type="NCBI Taxonomy" id="1802424"/>
    <lineage>
        <taxon>Bacteria</taxon>
        <taxon>Candidatus Uhriibacteriota</taxon>
    </lineage>
</organism>
<sequence length="170" mass="18555">MKTTKTFAIIAACLILGIGFMAGSLFGASRNGDIPNDPSNGSERPEELLLRNPDLVWTDDGLTVSGEAAQFLGRDTGMYEAALADGACTEDQVTEEACLNNMFYVRDLGYRLTLPVADSAELERIDYSDPELSLKTIPFGEVLNNQPLPFLIRVFVSNSKIVTINEVYVP</sequence>